<reference evidence="6" key="1">
    <citation type="submission" date="2016-10" db="EMBL/GenBank/DDBJ databases">
        <authorList>
            <person name="Varghese N."/>
            <person name="Submissions S."/>
        </authorList>
    </citation>
    <scope>NUCLEOTIDE SEQUENCE [LARGE SCALE GENOMIC DNA]</scope>
    <source>
        <strain evidence="6">KHC7</strain>
    </source>
</reference>
<keyword evidence="1" id="KW-0805">Transcription regulation</keyword>
<dbReference type="PANTHER" id="PTHR40661">
    <property type="match status" value="1"/>
</dbReference>
<dbReference type="STRING" id="571438.SAMN05192586_110104"/>
<keyword evidence="6" id="KW-1185">Reference proteome</keyword>
<dbReference type="EMBL" id="FNBX01000010">
    <property type="protein sequence ID" value="SDF69243.1"/>
    <property type="molecule type" value="Genomic_DNA"/>
</dbReference>
<evidence type="ECO:0000313" key="5">
    <source>
        <dbReference type="EMBL" id="SDF69243.1"/>
    </source>
</evidence>
<gene>
    <name evidence="5" type="ORF">SAMN05192586_110104</name>
</gene>
<dbReference type="PROSITE" id="PS50943">
    <property type="entry name" value="HTH_CROC1"/>
    <property type="match status" value="1"/>
</dbReference>
<proteinExistence type="predicted"/>
<dbReference type="Proteomes" id="UP000199355">
    <property type="component" value="Unassembled WGS sequence"/>
</dbReference>
<evidence type="ECO:0000256" key="2">
    <source>
        <dbReference type="ARBA" id="ARBA00023125"/>
    </source>
</evidence>
<dbReference type="SMART" id="SM00530">
    <property type="entry name" value="HTH_XRE"/>
    <property type="match status" value="1"/>
</dbReference>
<dbReference type="SUPFAM" id="SSF51306">
    <property type="entry name" value="LexA/Signal peptidase"/>
    <property type="match status" value="1"/>
</dbReference>
<dbReference type="Gene3D" id="1.10.260.40">
    <property type="entry name" value="lambda repressor-like DNA-binding domains"/>
    <property type="match status" value="1"/>
</dbReference>
<dbReference type="InterPro" id="IPR001387">
    <property type="entry name" value="Cro/C1-type_HTH"/>
</dbReference>
<dbReference type="Pfam" id="PF01381">
    <property type="entry name" value="HTH_3"/>
    <property type="match status" value="1"/>
</dbReference>
<keyword evidence="2" id="KW-0238">DNA-binding</keyword>
<feature type="domain" description="HTH cro/C1-type" evidence="4">
    <location>
        <begin position="14"/>
        <end position="60"/>
    </location>
</feature>
<dbReference type="CDD" id="cd06529">
    <property type="entry name" value="S24_LexA-like"/>
    <property type="match status" value="1"/>
</dbReference>
<accession>A0A1G7N5D0</accession>
<evidence type="ECO:0000256" key="3">
    <source>
        <dbReference type="ARBA" id="ARBA00023163"/>
    </source>
</evidence>
<sequence>MDSFGQRLKMVRGNLSQAEFSKRLGIPQVTLGNYERDRNEPKFETLKKICSLLGIRADWLLFGVGSMTDGADPQSLAKSVCDVDLIMVPMVEARLSAGTGSLQVDGDIERSYAFRSDFLHRKGNPANMVMMRVEGDSMEPEIMNDDVVLLDQSKKDIRAGRIFAVGFEDAIYLKRIDKLPGKLVLKSVNPAYQPVELDIRGQNGDAFRVIGQVIWCGREYK</sequence>
<dbReference type="InterPro" id="IPR015927">
    <property type="entry name" value="Peptidase_S24_S26A/B/C"/>
</dbReference>
<dbReference type="Gene3D" id="2.10.109.10">
    <property type="entry name" value="Umud Fragment, subunit A"/>
    <property type="match status" value="1"/>
</dbReference>
<dbReference type="Pfam" id="PF00717">
    <property type="entry name" value="Peptidase_S24"/>
    <property type="match status" value="1"/>
</dbReference>
<dbReference type="AlphaFoldDB" id="A0A1G7N5D0"/>
<dbReference type="PANTHER" id="PTHR40661:SF3">
    <property type="entry name" value="FELS-1 PROPHAGE TRANSCRIPTIONAL REGULATOR"/>
    <property type="match status" value="1"/>
</dbReference>
<dbReference type="GO" id="GO:0003677">
    <property type="term" value="F:DNA binding"/>
    <property type="evidence" value="ECO:0007669"/>
    <property type="project" value="UniProtKB-KW"/>
</dbReference>
<evidence type="ECO:0000256" key="1">
    <source>
        <dbReference type="ARBA" id="ARBA00023015"/>
    </source>
</evidence>
<evidence type="ECO:0000313" key="6">
    <source>
        <dbReference type="Proteomes" id="UP000199355"/>
    </source>
</evidence>
<keyword evidence="3" id="KW-0804">Transcription</keyword>
<protein>
    <submittedName>
        <fullName evidence="5">Phage repressor protein C, contains Cro/C1-type HTH and peptisase s24 domains</fullName>
    </submittedName>
</protein>
<dbReference type="InterPro" id="IPR039418">
    <property type="entry name" value="LexA-like"/>
</dbReference>
<dbReference type="InterPro" id="IPR010982">
    <property type="entry name" value="Lambda_DNA-bd_dom_sf"/>
</dbReference>
<organism evidence="5 6">
    <name type="scientific">Desulfovibrio legallii</name>
    <dbReference type="NCBI Taxonomy" id="571438"/>
    <lineage>
        <taxon>Bacteria</taxon>
        <taxon>Pseudomonadati</taxon>
        <taxon>Thermodesulfobacteriota</taxon>
        <taxon>Desulfovibrionia</taxon>
        <taxon>Desulfovibrionales</taxon>
        <taxon>Desulfovibrionaceae</taxon>
        <taxon>Desulfovibrio</taxon>
    </lineage>
</organism>
<dbReference type="InterPro" id="IPR036286">
    <property type="entry name" value="LexA/Signal_pep-like_sf"/>
</dbReference>
<name>A0A1G7N5D0_9BACT</name>
<dbReference type="CDD" id="cd00093">
    <property type="entry name" value="HTH_XRE"/>
    <property type="match status" value="1"/>
</dbReference>
<dbReference type="RefSeq" id="WP_092153954.1">
    <property type="nucleotide sequence ID" value="NZ_FNBX01000010.1"/>
</dbReference>
<dbReference type="SUPFAM" id="SSF47413">
    <property type="entry name" value="lambda repressor-like DNA-binding domains"/>
    <property type="match status" value="1"/>
</dbReference>
<evidence type="ECO:0000259" key="4">
    <source>
        <dbReference type="PROSITE" id="PS50943"/>
    </source>
</evidence>
<dbReference type="OrthoDB" id="5363392at2"/>